<dbReference type="VEuPathDB" id="TrichDB:TVAG_356050"/>
<dbReference type="VEuPathDB" id="TrichDB:TVAGG3_0020420"/>
<feature type="transmembrane region" description="Helical" evidence="1">
    <location>
        <begin position="259"/>
        <end position="283"/>
    </location>
</feature>
<proteinExistence type="predicted"/>
<reference evidence="2" key="1">
    <citation type="submission" date="2006-10" db="EMBL/GenBank/DDBJ databases">
        <authorList>
            <person name="Amadeo P."/>
            <person name="Zhao Q."/>
            <person name="Wortman J."/>
            <person name="Fraser-Liggett C."/>
            <person name="Carlton J."/>
        </authorList>
    </citation>
    <scope>NUCLEOTIDE SEQUENCE</scope>
    <source>
        <strain evidence="2">G3</strain>
    </source>
</reference>
<protein>
    <submittedName>
        <fullName evidence="2">Uncharacterized protein</fullName>
    </submittedName>
</protein>
<keyword evidence="1" id="KW-0472">Membrane</keyword>
<evidence type="ECO:0000313" key="3">
    <source>
        <dbReference type="Proteomes" id="UP000001542"/>
    </source>
</evidence>
<gene>
    <name evidence="2" type="ORF">TVAG_356050</name>
</gene>
<accession>A2FK47</accession>
<name>A2FK47_TRIV3</name>
<keyword evidence="1" id="KW-0812">Transmembrane</keyword>
<sequence>MVILVLFFGLAKCLKSSIQFQSLKLNFSDVTISIPNGYNLIFQPSDKIRIKITKDKQQKAFTVYKDQYMQVSRSNITFKAFKNSIVQMYYWLIPTTLCGRSSVHFSADKSIRFNSETTTPSSKICVFPQSNAYSHELYGSFTSNSTNCSLNFYAIEKMHLNVFQGFREMKAKLKQPVYSTPANNHYKLDFSSPYFMQYSNCGGSELKLQMSSKVERQSQKSADCGVYSIPSMNSMGGLMLNNQLGFVTIEKCSNKSEDVAISLFLVSGVFYIFSLFLICILFIPEKSSPLSKFRLSLA</sequence>
<evidence type="ECO:0000313" key="2">
    <source>
        <dbReference type="EMBL" id="EAX94726.1"/>
    </source>
</evidence>
<dbReference type="AlphaFoldDB" id="A2FK47"/>
<dbReference type="RefSeq" id="XP_001307656.1">
    <property type="nucleotide sequence ID" value="XM_001307655.1"/>
</dbReference>
<dbReference type="InParanoid" id="A2FK47"/>
<dbReference type="EMBL" id="DS113841">
    <property type="protein sequence ID" value="EAX94726.1"/>
    <property type="molecule type" value="Genomic_DNA"/>
</dbReference>
<dbReference type="KEGG" id="tva:4752467"/>
<keyword evidence="1" id="KW-1133">Transmembrane helix</keyword>
<organism evidence="2 3">
    <name type="scientific">Trichomonas vaginalis (strain ATCC PRA-98 / G3)</name>
    <dbReference type="NCBI Taxonomy" id="412133"/>
    <lineage>
        <taxon>Eukaryota</taxon>
        <taxon>Metamonada</taxon>
        <taxon>Parabasalia</taxon>
        <taxon>Trichomonadida</taxon>
        <taxon>Trichomonadidae</taxon>
        <taxon>Trichomonas</taxon>
    </lineage>
</organism>
<dbReference type="Proteomes" id="UP000001542">
    <property type="component" value="Unassembled WGS sequence"/>
</dbReference>
<reference evidence="2" key="2">
    <citation type="journal article" date="2007" name="Science">
        <title>Draft genome sequence of the sexually transmitted pathogen Trichomonas vaginalis.</title>
        <authorList>
            <person name="Carlton J.M."/>
            <person name="Hirt R.P."/>
            <person name="Silva J.C."/>
            <person name="Delcher A.L."/>
            <person name="Schatz M."/>
            <person name="Zhao Q."/>
            <person name="Wortman J.R."/>
            <person name="Bidwell S.L."/>
            <person name="Alsmark U.C.M."/>
            <person name="Besteiro S."/>
            <person name="Sicheritz-Ponten T."/>
            <person name="Noel C.J."/>
            <person name="Dacks J.B."/>
            <person name="Foster P.G."/>
            <person name="Simillion C."/>
            <person name="Van de Peer Y."/>
            <person name="Miranda-Saavedra D."/>
            <person name="Barton G.J."/>
            <person name="Westrop G.D."/>
            <person name="Mueller S."/>
            <person name="Dessi D."/>
            <person name="Fiori P.L."/>
            <person name="Ren Q."/>
            <person name="Paulsen I."/>
            <person name="Zhang H."/>
            <person name="Bastida-Corcuera F.D."/>
            <person name="Simoes-Barbosa A."/>
            <person name="Brown M.T."/>
            <person name="Hayes R.D."/>
            <person name="Mukherjee M."/>
            <person name="Okumura C.Y."/>
            <person name="Schneider R."/>
            <person name="Smith A.J."/>
            <person name="Vanacova S."/>
            <person name="Villalvazo M."/>
            <person name="Haas B.J."/>
            <person name="Pertea M."/>
            <person name="Feldblyum T.V."/>
            <person name="Utterback T.R."/>
            <person name="Shu C.L."/>
            <person name="Osoegawa K."/>
            <person name="de Jong P.J."/>
            <person name="Hrdy I."/>
            <person name="Horvathova L."/>
            <person name="Zubacova Z."/>
            <person name="Dolezal P."/>
            <person name="Malik S.B."/>
            <person name="Logsdon J.M. Jr."/>
            <person name="Henze K."/>
            <person name="Gupta A."/>
            <person name="Wang C.C."/>
            <person name="Dunne R.L."/>
            <person name="Upcroft J.A."/>
            <person name="Upcroft P."/>
            <person name="White O."/>
            <person name="Salzberg S.L."/>
            <person name="Tang P."/>
            <person name="Chiu C.-H."/>
            <person name="Lee Y.-S."/>
            <person name="Embley T.M."/>
            <person name="Coombs G.H."/>
            <person name="Mottram J.C."/>
            <person name="Tachezy J."/>
            <person name="Fraser-Liggett C.M."/>
            <person name="Johnson P.J."/>
        </authorList>
    </citation>
    <scope>NUCLEOTIDE SEQUENCE [LARGE SCALE GENOMIC DNA]</scope>
    <source>
        <strain evidence="2">G3</strain>
    </source>
</reference>
<keyword evidence="3" id="KW-1185">Reference proteome</keyword>
<evidence type="ECO:0000256" key="1">
    <source>
        <dbReference type="SAM" id="Phobius"/>
    </source>
</evidence>